<feature type="region of interest" description="Disordered" evidence="1">
    <location>
        <begin position="70"/>
        <end position="91"/>
    </location>
</feature>
<evidence type="ECO:0000256" key="1">
    <source>
        <dbReference type="SAM" id="MobiDB-lite"/>
    </source>
</evidence>
<dbReference type="STRING" id="407821.A0A087TD53"/>
<organism evidence="2 3">
    <name type="scientific">Stegodyphus mimosarum</name>
    <name type="common">African social velvet spider</name>
    <dbReference type="NCBI Taxonomy" id="407821"/>
    <lineage>
        <taxon>Eukaryota</taxon>
        <taxon>Metazoa</taxon>
        <taxon>Ecdysozoa</taxon>
        <taxon>Arthropoda</taxon>
        <taxon>Chelicerata</taxon>
        <taxon>Arachnida</taxon>
        <taxon>Araneae</taxon>
        <taxon>Araneomorphae</taxon>
        <taxon>Entelegynae</taxon>
        <taxon>Eresoidea</taxon>
        <taxon>Eresidae</taxon>
        <taxon>Stegodyphus</taxon>
    </lineage>
</organism>
<dbReference type="EMBL" id="KK114667">
    <property type="protein sequence ID" value="KFM63042.1"/>
    <property type="molecule type" value="Genomic_DNA"/>
</dbReference>
<dbReference type="OrthoDB" id="340227at2759"/>
<protein>
    <submittedName>
        <fullName evidence="2">La-related protein 1</fullName>
    </submittedName>
</protein>
<evidence type="ECO:0000313" key="2">
    <source>
        <dbReference type="EMBL" id="KFM63042.1"/>
    </source>
</evidence>
<dbReference type="AlphaFoldDB" id="A0A087TD53"/>
<dbReference type="Proteomes" id="UP000054359">
    <property type="component" value="Unassembled WGS sequence"/>
</dbReference>
<gene>
    <name evidence="2" type="ORF">X975_19182</name>
</gene>
<feature type="compositionally biased region" description="Low complexity" evidence="1">
    <location>
        <begin position="76"/>
        <end position="91"/>
    </location>
</feature>
<accession>A0A087TD53</accession>
<feature type="non-terminal residue" evidence="2">
    <location>
        <position position="123"/>
    </location>
</feature>
<reference evidence="2 3" key="1">
    <citation type="submission" date="2013-11" db="EMBL/GenBank/DDBJ databases">
        <title>Genome sequencing of Stegodyphus mimosarum.</title>
        <authorList>
            <person name="Bechsgaard J."/>
        </authorList>
    </citation>
    <scope>NUCLEOTIDE SEQUENCE [LARGE SCALE GENOMIC DNA]</scope>
</reference>
<keyword evidence="3" id="KW-1185">Reference proteome</keyword>
<sequence length="123" mass="13932">MSLPTPAVNMGMCEPQMPGKWSYPTGSVASRFYPVVRNNYPAENQRQRFQKMRSNSDAMGQHVGWVMDVREHPSRSRTNSSSESVLSPSSYGSAPQFLPTFEHPSHALLKENGFTQVDYCKFR</sequence>
<name>A0A087TD53_STEMI</name>
<proteinExistence type="predicted"/>
<evidence type="ECO:0000313" key="3">
    <source>
        <dbReference type="Proteomes" id="UP000054359"/>
    </source>
</evidence>